<sequence>MQTLNPYMSQNISQFGKRKTAKKRGMAATTSSIFAATVLILFAVTSAAANWDEEAPTSELIHVSGKVLCQDCQKSYKDWISGERPIKGSTVSLTCMDDRKRVHHYDSDVTDERGEYEMVEGSPASGSASPRRRTVAPPSTTSDRSTTRTQGASDRRLASLMTNPVMIRSTIVTLKPNTDIFSVLNVYYFAI</sequence>
<dbReference type="PANTHER" id="PTHR33470:SF29">
    <property type="entry name" value="POLLEN OLE E 1 ALLERGEN AND EXTENSIN FAMILY PROTEIN"/>
    <property type="match status" value="1"/>
</dbReference>
<protein>
    <submittedName>
        <fullName evidence="3">Uncharacterized protein</fullName>
    </submittedName>
</protein>
<evidence type="ECO:0000313" key="4">
    <source>
        <dbReference type="Proteomes" id="UP001154282"/>
    </source>
</evidence>
<dbReference type="Pfam" id="PF01190">
    <property type="entry name" value="Pollen_Ole_e_1"/>
    <property type="match status" value="1"/>
</dbReference>
<dbReference type="EMBL" id="CAMGYJ010000004">
    <property type="protein sequence ID" value="CAI0407555.1"/>
    <property type="molecule type" value="Genomic_DNA"/>
</dbReference>
<feature type="compositionally biased region" description="Low complexity" evidence="2">
    <location>
        <begin position="139"/>
        <end position="149"/>
    </location>
</feature>
<evidence type="ECO:0000313" key="3">
    <source>
        <dbReference type="EMBL" id="CAI0407555.1"/>
    </source>
</evidence>
<feature type="region of interest" description="Disordered" evidence="2">
    <location>
        <begin position="115"/>
        <end position="155"/>
    </location>
</feature>
<keyword evidence="1" id="KW-0732">Signal</keyword>
<evidence type="ECO:0000256" key="2">
    <source>
        <dbReference type="SAM" id="MobiDB-lite"/>
    </source>
</evidence>
<proteinExistence type="predicted"/>
<evidence type="ECO:0000256" key="1">
    <source>
        <dbReference type="ARBA" id="ARBA00022729"/>
    </source>
</evidence>
<dbReference type="GO" id="GO:0071944">
    <property type="term" value="C:cell periphery"/>
    <property type="evidence" value="ECO:0007669"/>
    <property type="project" value="TreeGrafter"/>
</dbReference>
<accession>A0AAV0JCF3</accession>
<dbReference type="Proteomes" id="UP001154282">
    <property type="component" value="Unassembled WGS sequence"/>
</dbReference>
<dbReference type="AlphaFoldDB" id="A0AAV0JCF3"/>
<reference evidence="3" key="1">
    <citation type="submission" date="2022-08" db="EMBL/GenBank/DDBJ databases">
        <authorList>
            <person name="Gutierrez-Valencia J."/>
        </authorList>
    </citation>
    <scope>NUCLEOTIDE SEQUENCE</scope>
</reference>
<name>A0AAV0JCF3_9ROSI</name>
<keyword evidence="4" id="KW-1185">Reference proteome</keyword>
<gene>
    <name evidence="3" type="ORF">LITE_LOCUS13612</name>
</gene>
<dbReference type="PANTHER" id="PTHR33470">
    <property type="entry name" value="OS01G0164075 PROTEIN"/>
    <property type="match status" value="1"/>
</dbReference>
<organism evidence="3 4">
    <name type="scientific">Linum tenue</name>
    <dbReference type="NCBI Taxonomy" id="586396"/>
    <lineage>
        <taxon>Eukaryota</taxon>
        <taxon>Viridiplantae</taxon>
        <taxon>Streptophyta</taxon>
        <taxon>Embryophyta</taxon>
        <taxon>Tracheophyta</taxon>
        <taxon>Spermatophyta</taxon>
        <taxon>Magnoliopsida</taxon>
        <taxon>eudicotyledons</taxon>
        <taxon>Gunneridae</taxon>
        <taxon>Pentapetalae</taxon>
        <taxon>rosids</taxon>
        <taxon>fabids</taxon>
        <taxon>Malpighiales</taxon>
        <taxon>Linaceae</taxon>
        <taxon>Linum</taxon>
    </lineage>
</organism>
<comment type="caution">
    <text evidence="3">The sequence shown here is derived from an EMBL/GenBank/DDBJ whole genome shotgun (WGS) entry which is preliminary data.</text>
</comment>